<gene>
    <name evidence="1" type="ORF">ACFQZU_03820</name>
</gene>
<dbReference type="EMBL" id="JBHTHR010000055">
    <property type="protein sequence ID" value="MFD0800448.1"/>
    <property type="molecule type" value="Genomic_DNA"/>
</dbReference>
<sequence>MVDGGATVILAERGESVANGGQSLSGDHIAYHSYGPYDRPGSFVFGIDRVHWSPEGWPRLRP</sequence>
<protein>
    <submittedName>
        <fullName evidence="1">Uncharacterized protein</fullName>
    </submittedName>
</protein>
<keyword evidence="2" id="KW-1185">Reference proteome</keyword>
<evidence type="ECO:0000313" key="1">
    <source>
        <dbReference type="EMBL" id="MFD0800448.1"/>
    </source>
</evidence>
<accession>A0ABW3BB81</accession>
<proteinExistence type="predicted"/>
<dbReference type="Proteomes" id="UP001596956">
    <property type="component" value="Unassembled WGS sequence"/>
</dbReference>
<comment type="caution">
    <text evidence="1">The sequence shown here is derived from an EMBL/GenBank/DDBJ whole genome shotgun (WGS) entry which is preliminary data.</text>
</comment>
<organism evidence="1 2">
    <name type="scientific">Streptomonospora algeriensis</name>
    <dbReference type="NCBI Taxonomy" id="995084"/>
    <lineage>
        <taxon>Bacteria</taxon>
        <taxon>Bacillati</taxon>
        <taxon>Actinomycetota</taxon>
        <taxon>Actinomycetes</taxon>
        <taxon>Streptosporangiales</taxon>
        <taxon>Nocardiopsidaceae</taxon>
        <taxon>Streptomonospora</taxon>
    </lineage>
</organism>
<name>A0ABW3BB81_9ACTN</name>
<evidence type="ECO:0000313" key="2">
    <source>
        <dbReference type="Proteomes" id="UP001596956"/>
    </source>
</evidence>
<reference evidence="2" key="1">
    <citation type="journal article" date="2019" name="Int. J. Syst. Evol. Microbiol.">
        <title>The Global Catalogue of Microorganisms (GCM) 10K type strain sequencing project: providing services to taxonomists for standard genome sequencing and annotation.</title>
        <authorList>
            <consortium name="The Broad Institute Genomics Platform"/>
            <consortium name="The Broad Institute Genome Sequencing Center for Infectious Disease"/>
            <person name="Wu L."/>
            <person name="Ma J."/>
        </authorList>
    </citation>
    <scope>NUCLEOTIDE SEQUENCE [LARGE SCALE GENOMIC DNA]</scope>
    <source>
        <strain evidence="2">CCUG 63369</strain>
    </source>
</reference>